<organism evidence="1 2">
    <name type="scientific">Stenotrophomonas maltophilia</name>
    <name type="common">Pseudomonas maltophilia</name>
    <name type="synonym">Xanthomonas maltophilia</name>
    <dbReference type="NCBI Taxonomy" id="40324"/>
    <lineage>
        <taxon>Bacteria</taxon>
        <taxon>Pseudomonadati</taxon>
        <taxon>Pseudomonadota</taxon>
        <taxon>Gammaproteobacteria</taxon>
        <taxon>Lysobacterales</taxon>
        <taxon>Lysobacteraceae</taxon>
        <taxon>Stenotrophomonas</taxon>
        <taxon>Stenotrophomonas maltophilia group</taxon>
    </lineage>
</organism>
<accession>A0AB34TD39</accession>
<proteinExistence type="predicted"/>
<evidence type="ECO:0000313" key="2">
    <source>
        <dbReference type="Proteomes" id="UP000037632"/>
    </source>
</evidence>
<dbReference type="RefSeq" id="WP_053462882.1">
    <property type="nucleotide sequence ID" value="NZ_JZIW01000009.1"/>
</dbReference>
<dbReference type="EMBL" id="JZIW01000009">
    <property type="protein sequence ID" value="KOO75342.1"/>
    <property type="molecule type" value="Genomic_DNA"/>
</dbReference>
<evidence type="ECO:0000313" key="1">
    <source>
        <dbReference type="EMBL" id="KOO75342.1"/>
    </source>
</evidence>
<gene>
    <name evidence="1" type="ORF">VL23_17515</name>
</gene>
<dbReference type="Proteomes" id="UP000037632">
    <property type="component" value="Unassembled WGS sequence"/>
</dbReference>
<sequence length="167" mass="18727">MAKPTGLSDEVRTIFEERKGQSLGHQQVFELMDVTGVDKTKERNGVRDVLTWLVSCGYLVKTGARATAAYRYSGKGMRFHKATAEELRERRIERGRAYRARNGAQPKAPRVDKMTINRSRVALLADLAPAKPWGKEKAGQRPAETVEQFLARGGRVQRLTASWEQAA</sequence>
<reference evidence="1 2" key="1">
    <citation type="journal article" date="2015" name="Antimicrob. Agents Chemother.">
        <title>Whole-Genome Sequencing Identifies Emergence of a Quinolone Resistance Mutation in a Case of Stenotrophomonas maltophilia Bacteremia.</title>
        <authorList>
            <person name="Pak T.R."/>
            <person name="Altman D.R."/>
            <person name="Attie O."/>
            <person name="Sebra R."/>
            <person name="Hamula C.L."/>
            <person name="Lewis M."/>
            <person name="Deikus G."/>
            <person name="Newman L.C."/>
            <person name="Fang G."/>
            <person name="Hand J."/>
            <person name="Papel G."/>
            <person name="Wallach F."/>
            <person name="Schadt E.E."/>
            <person name="Huprikar S."/>
            <person name="van Bakel H."/>
            <person name="Kasarskis A."/>
            <person name="Bashir A."/>
        </authorList>
    </citation>
    <scope>NUCLEOTIDE SEQUENCE [LARGE SCALE GENOMIC DNA]</scope>
    <source>
        <strain evidence="1 2">ISMMS6</strain>
    </source>
</reference>
<dbReference type="AlphaFoldDB" id="A0AB34TD39"/>
<comment type="caution">
    <text evidence="1">The sequence shown here is derived from an EMBL/GenBank/DDBJ whole genome shotgun (WGS) entry which is preliminary data.</text>
</comment>
<protein>
    <submittedName>
        <fullName evidence="1">Uncharacterized protein</fullName>
    </submittedName>
</protein>
<name>A0AB34TD39_STEMA</name>